<feature type="domain" description="Saposin B-type" evidence="2">
    <location>
        <begin position="18"/>
        <end position="95"/>
    </location>
</feature>
<dbReference type="EMBL" id="CATOUU010000196">
    <property type="protein sequence ID" value="CAI9920241.1"/>
    <property type="molecule type" value="Genomic_DNA"/>
</dbReference>
<keyword evidence="1" id="KW-1015">Disulfide bond</keyword>
<evidence type="ECO:0000313" key="3">
    <source>
        <dbReference type="EMBL" id="CAI9920241.1"/>
    </source>
</evidence>
<gene>
    <name evidence="4" type="ORF">HINF_LOCUS75780</name>
    <name evidence="3" type="ORF">HINF_LOCUS7886</name>
</gene>
<dbReference type="EMBL" id="CAXDID020000682">
    <property type="protein sequence ID" value="CAL6110145.1"/>
    <property type="molecule type" value="Genomic_DNA"/>
</dbReference>
<evidence type="ECO:0000259" key="2">
    <source>
        <dbReference type="PROSITE" id="PS50015"/>
    </source>
</evidence>
<comment type="caution">
    <text evidence="3">The sequence shown here is derived from an EMBL/GenBank/DDBJ whole genome shotgun (WGS) entry which is preliminary data.</text>
</comment>
<protein>
    <submittedName>
        <fullName evidence="3">Saposin-like type B domin-containing protein</fullName>
    </submittedName>
    <submittedName>
        <fullName evidence="4">Saposin-like_type B domin-containing protein</fullName>
    </submittedName>
</protein>
<dbReference type="InterPro" id="IPR051428">
    <property type="entry name" value="Sphingo_Act-Surfact_Prot"/>
</dbReference>
<organism evidence="3">
    <name type="scientific">Hexamita inflata</name>
    <dbReference type="NCBI Taxonomy" id="28002"/>
    <lineage>
        <taxon>Eukaryota</taxon>
        <taxon>Metamonada</taxon>
        <taxon>Diplomonadida</taxon>
        <taxon>Hexamitidae</taxon>
        <taxon>Hexamitinae</taxon>
        <taxon>Hexamita</taxon>
    </lineage>
</organism>
<dbReference type="InterPro" id="IPR011001">
    <property type="entry name" value="Saposin-like"/>
</dbReference>
<evidence type="ECO:0000313" key="4">
    <source>
        <dbReference type="EMBL" id="CAL6110145.1"/>
    </source>
</evidence>
<dbReference type="SMART" id="SM00741">
    <property type="entry name" value="SapB"/>
    <property type="match status" value="1"/>
</dbReference>
<dbReference type="Pfam" id="PF05184">
    <property type="entry name" value="SapB_1"/>
    <property type="match status" value="1"/>
</dbReference>
<keyword evidence="5" id="KW-1185">Reference proteome</keyword>
<evidence type="ECO:0000313" key="5">
    <source>
        <dbReference type="Proteomes" id="UP001642409"/>
    </source>
</evidence>
<dbReference type="AlphaFoldDB" id="A0AA86NJ50"/>
<dbReference type="InterPro" id="IPR007856">
    <property type="entry name" value="SapB_1"/>
</dbReference>
<proteinExistence type="predicted"/>
<dbReference type="PANTHER" id="PTHR11480">
    <property type="entry name" value="SAPOSIN-RELATED"/>
    <property type="match status" value="1"/>
</dbReference>
<dbReference type="GO" id="GO:0006629">
    <property type="term" value="P:lipid metabolic process"/>
    <property type="evidence" value="ECO:0007669"/>
    <property type="project" value="InterPro"/>
</dbReference>
<reference evidence="4 5" key="2">
    <citation type="submission" date="2024-07" db="EMBL/GenBank/DDBJ databases">
        <authorList>
            <person name="Akdeniz Z."/>
        </authorList>
    </citation>
    <scope>NUCLEOTIDE SEQUENCE [LARGE SCALE GENOMIC DNA]</scope>
</reference>
<dbReference type="PROSITE" id="PS50015">
    <property type="entry name" value="SAP_B"/>
    <property type="match status" value="1"/>
</dbReference>
<name>A0AA86NJ50_9EUKA</name>
<evidence type="ECO:0000256" key="1">
    <source>
        <dbReference type="ARBA" id="ARBA00023157"/>
    </source>
</evidence>
<reference evidence="3" key="1">
    <citation type="submission" date="2023-06" db="EMBL/GenBank/DDBJ databases">
        <authorList>
            <person name="Kurt Z."/>
        </authorList>
    </citation>
    <scope>NUCLEOTIDE SEQUENCE</scope>
</reference>
<dbReference type="SUPFAM" id="SSF47862">
    <property type="entry name" value="Saposin"/>
    <property type="match status" value="1"/>
</dbReference>
<sequence>MISLLSFVLSQEVEPKQLDLMCDVCIMSVDTVYTYVEDTQNEKAVEDFLDGVCQYIPFDFFNWCEQLIGKYYEQLVESILDGYPPYELCKSLTLC</sequence>
<accession>A0AA86NJ50</accession>
<dbReference type="Gene3D" id="1.10.225.10">
    <property type="entry name" value="Saposin-like"/>
    <property type="match status" value="1"/>
</dbReference>
<dbReference type="Proteomes" id="UP001642409">
    <property type="component" value="Unassembled WGS sequence"/>
</dbReference>
<dbReference type="InterPro" id="IPR008139">
    <property type="entry name" value="SaposinB_dom"/>
</dbReference>